<keyword evidence="9" id="KW-1185">Reference proteome</keyword>
<proteinExistence type="predicted"/>
<dbReference type="PROSITE" id="PS51257">
    <property type="entry name" value="PROKAR_LIPOPROTEIN"/>
    <property type="match status" value="1"/>
</dbReference>
<dbReference type="InterPro" id="IPR001638">
    <property type="entry name" value="Solute-binding_3/MltF_N"/>
</dbReference>
<name>A0ABS6D049_9FIRM</name>
<dbReference type="EMBL" id="JABACJ020000002">
    <property type="protein sequence ID" value="MBU3874959.1"/>
    <property type="molecule type" value="Genomic_DNA"/>
</dbReference>
<dbReference type="Pfam" id="PF00072">
    <property type="entry name" value="Response_reg"/>
    <property type="match status" value="1"/>
</dbReference>
<comment type="caution">
    <text evidence="8">The sequence shown here is derived from an EMBL/GenBank/DDBJ whole genome shotgun (WGS) entry which is preliminary data.</text>
</comment>
<reference evidence="8 9" key="1">
    <citation type="submission" date="2021-06" db="EMBL/GenBank/DDBJ databases">
        <title>Faecalicatena sp. nov. isolated from porcine feces.</title>
        <authorList>
            <person name="Oh B.S."/>
            <person name="Lee J.H."/>
        </authorList>
    </citation>
    <scope>NUCLEOTIDE SEQUENCE [LARGE SCALE GENOMIC DNA]</scope>
    <source>
        <strain evidence="8 9">AGMB00832</strain>
    </source>
</reference>
<keyword evidence="5" id="KW-0732">Signal</keyword>
<feature type="domain" description="Histidine kinase" evidence="6">
    <location>
        <begin position="576"/>
        <end position="797"/>
    </location>
</feature>
<dbReference type="InterPro" id="IPR001789">
    <property type="entry name" value="Sig_transdc_resp-reg_receiver"/>
</dbReference>
<keyword evidence="4" id="KW-0472">Membrane</keyword>
<dbReference type="SMART" id="SM00387">
    <property type="entry name" value="HATPase_c"/>
    <property type="match status" value="1"/>
</dbReference>
<dbReference type="Proteomes" id="UP000723714">
    <property type="component" value="Unassembled WGS sequence"/>
</dbReference>
<dbReference type="CDD" id="cd17546">
    <property type="entry name" value="REC_hyHK_CKI1_RcsC-like"/>
    <property type="match status" value="1"/>
</dbReference>
<dbReference type="SMART" id="SM00448">
    <property type="entry name" value="REC"/>
    <property type="match status" value="1"/>
</dbReference>
<evidence type="ECO:0000259" key="6">
    <source>
        <dbReference type="PROSITE" id="PS50109"/>
    </source>
</evidence>
<sequence>MEQYKRKGKVTKITRLFSIMLMAVMLTSCLGMTTVAKDTKKDGQEKVSRVLKVAFAETPGISETDEYGNRTGLMVDFLNEIAKYTDWKYDYIDTDAELMTDEFLNGEYDLMGGVFYSQELEEYFAYPKYRIGSSRGILLCRSEDPDIKSYELTSLNGKTIGVYDRAKTKIEYLKEFLSKNNLDCTIKYYSHDDMGESENLYQQLRSGEVDMLMGNDSDKEDDFRVVTSFSAQPYYLVTQVYEQDILDELNAALEAIMDADPEYAENEYEENFPDVKNADIQLTEKEESYLKEKGEITVAMVSDWHPFYCVDDLDDEHEGLLPDMFDRMSEYLGIPFTYVFADTYEDAIKKVNEGEADILGAYLDSDEHAFNAGLALTKPFINLNSIIIKNKSVNYPESGMTGGIIEGRAMPGDIQTEEIKYFSSTEEGMKAVNDGTIDFFYGISANLDKEMQNHHFANVVPVTRVNNKTKVSFALARPIDKTLFGIMNKAISTIPSKEMNTMLDKSLVSMGYTRASFSELVYANPVAFVLILCGFLVLILLGVLIAVRAKVKNTLMQGELERAEAKSRAKSEFLSKMSHEIRTPMNAIIGLSDMVGMKEDIPDSVKVILEKIRASSRYLLSLINDILDMSKIENGKMEIESEPFSMKNMADELIQMIETQAEMKGIHFRAKIELQHEIIVGDAIRIRQVLLNLLSNAVKFTQPGGNILFKIEERRFDGEKVVLAFEVQDSGIGIAEENQEKIFRTFEQVGNNMTKSEGTGLGLPISSHIVDLMGGSLQVESRIDEGSKFFFALSLPVGTVSKEGIQESQSQDTSLEEADFSGMRILLAEDNDLNAEIAKELLEIRGAKVDRAADGQEAVEMFEQSKAGWYQAILMDIRMPRKDGLQAAREIRSGAHPDGKNIPIAAMTANTFKEDVEAAREAGMTAFIPKPVDMEYLWKVLHAQVQKE</sequence>
<keyword evidence="1 3" id="KW-0597">Phosphoprotein</keyword>
<evidence type="ECO:0000256" key="5">
    <source>
        <dbReference type="SAM" id="SignalP"/>
    </source>
</evidence>
<feature type="chain" id="PRO_5046036615" evidence="5">
    <location>
        <begin position="37"/>
        <end position="948"/>
    </location>
</feature>
<dbReference type="CDD" id="cd01007">
    <property type="entry name" value="PBP2_BvgS_HisK_like"/>
    <property type="match status" value="1"/>
</dbReference>
<evidence type="ECO:0000313" key="8">
    <source>
        <dbReference type="EMBL" id="MBU3874959.1"/>
    </source>
</evidence>
<evidence type="ECO:0000256" key="2">
    <source>
        <dbReference type="ARBA" id="ARBA00023012"/>
    </source>
</evidence>
<feature type="signal peptide" evidence="5">
    <location>
        <begin position="1"/>
        <end position="36"/>
    </location>
</feature>
<dbReference type="Pfam" id="PF00512">
    <property type="entry name" value="HisKA"/>
    <property type="match status" value="1"/>
</dbReference>
<dbReference type="PROSITE" id="PS50110">
    <property type="entry name" value="RESPONSE_REGULATORY"/>
    <property type="match status" value="1"/>
</dbReference>
<evidence type="ECO:0000256" key="1">
    <source>
        <dbReference type="ARBA" id="ARBA00022553"/>
    </source>
</evidence>
<evidence type="ECO:0000313" key="9">
    <source>
        <dbReference type="Proteomes" id="UP000723714"/>
    </source>
</evidence>
<protein>
    <submittedName>
        <fullName evidence="8">Transporter substrate-binding domain-containing protein</fullName>
    </submittedName>
</protein>
<dbReference type="SMART" id="SM00388">
    <property type="entry name" value="HisKA"/>
    <property type="match status" value="1"/>
</dbReference>
<dbReference type="Pfam" id="PF00497">
    <property type="entry name" value="SBP_bac_3"/>
    <property type="match status" value="2"/>
</dbReference>
<dbReference type="Pfam" id="PF02518">
    <property type="entry name" value="HATPase_c"/>
    <property type="match status" value="1"/>
</dbReference>
<dbReference type="InterPro" id="IPR003661">
    <property type="entry name" value="HisK_dim/P_dom"/>
</dbReference>
<dbReference type="RefSeq" id="WP_216239641.1">
    <property type="nucleotide sequence ID" value="NZ_JABACJ020000002.1"/>
</dbReference>
<feature type="transmembrane region" description="Helical" evidence="4">
    <location>
        <begin position="526"/>
        <end position="547"/>
    </location>
</feature>
<evidence type="ECO:0000259" key="7">
    <source>
        <dbReference type="PROSITE" id="PS50110"/>
    </source>
</evidence>
<dbReference type="InterPro" id="IPR005467">
    <property type="entry name" value="His_kinase_dom"/>
</dbReference>
<dbReference type="CDD" id="cd00082">
    <property type="entry name" value="HisKA"/>
    <property type="match status" value="1"/>
</dbReference>
<organism evidence="8 9">
    <name type="scientific">Faecalicatena faecalis</name>
    <dbReference type="NCBI Taxonomy" id="2726362"/>
    <lineage>
        <taxon>Bacteria</taxon>
        <taxon>Bacillati</taxon>
        <taxon>Bacillota</taxon>
        <taxon>Clostridia</taxon>
        <taxon>Lachnospirales</taxon>
        <taxon>Lachnospiraceae</taxon>
        <taxon>Faecalicatena</taxon>
    </lineage>
</organism>
<feature type="domain" description="Response regulatory" evidence="7">
    <location>
        <begin position="824"/>
        <end position="945"/>
    </location>
</feature>
<dbReference type="CDD" id="cd16922">
    <property type="entry name" value="HATPase_EvgS-ArcB-TorS-like"/>
    <property type="match status" value="1"/>
</dbReference>
<keyword evidence="4" id="KW-1133">Transmembrane helix</keyword>
<dbReference type="PANTHER" id="PTHR45339:SF1">
    <property type="entry name" value="HYBRID SIGNAL TRANSDUCTION HISTIDINE KINASE J"/>
    <property type="match status" value="1"/>
</dbReference>
<gene>
    <name evidence="8" type="ORF">HGO97_003915</name>
</gene>
<dbReference type="PROSITE" id="PS50109">
    <property type="entry name" value="HIS_KIN"/>
    <property type="match status" value="1"/>
</dbReference>
<dbReference type="SMART" id="SM00062">
    <property type="entry name" value="PBPb"/>
    <property type="match status" value="1"/>
</dbReference>
<evidence type="ECO:0000256" key="3">
    <source>
        <dbReference type="PROSITE-ProRule" id="PRU00169"/>
    </source>
</evidence>
<keyword evidence="2" id="KW-0902">Two-component regulatory system</keyword>
<evidence type="ECO:0000256" key="4">
    <source>
        <dbReference type="SAM" id="Phobius"/>
    </source>
</evidence>
<feature type="modified residue" description="4-aspartylphosphate" evidence="3">
    <location>
        <position position="876"/>
    </location>
</feature>
<keyword evidence="4" id="KW-0812">Transmembrane</keyword>
<accession>A0ABS6D049</accession>
<dbReference type="InterPro" id="IPR003594">
    <property type="entry name" value="HATPase_dom"/>
</dbReference>
<dbReference type="PANTHER" id="PTHR45339">
    <property type="entry name" value="HYBRID SIGNAL TRANSDUCTION HISTIDINE KINASE J"/>
    <property type="match status" value="1"/>
</dbReference>